<keyword evidence="6 14" id="KW-0418">Kinase</keyword>
<dbReference type="GO" id="GO:0001678">
    <property type="term" value="P:intracellular glucose homeostasis"/>
    <property type="evidence" value="ECO:0007669"/>
    <property type="project" value="InterPro"/>
</dbReference>
<dbReference type="FunFam" id="3.40.367.20:FF:000005">
    <property type="entry name" value="Phosphotransferase"/>
    <property type="match status" value="1"/>
</dbReference>
<comment type="pathway">
    <text evidence="2">Carbohydrate metabolism; hexose metabolism.</text>
</comment>
<dbReference type="AlphaFoldDB" id="A0A9P0JRT1"/>
<keyword evidence="4 14" id="KW-0808">Transferase</keyword>
<evidence type="ECO:0000256" key="6">
    <source>
        <dbReference type="ARBA" id="ARBA00022777"/>
    </source>
</evidence>
<dbReference type="Pfam" id="PF03727">
    <property type="entry name" value="Hexokinase_2"/>
    <property type="match status" value="1"/>
</dbReference>
<dbReference type="GO" id="GO:0005739">
    <property type="term" value="C:mitochondrion"/>
    <property type="evidence" value="ECO:0007669"/>
    <property type="project" value="TreeGrafter"/>
</dbReference>
<evidence type="ECO:0000256" key="12">
    <source>
        <dbReference type="ARBA" id="ARBA00050361"/>
    </source>
</evidence>
<comment type="similarity">
    <text evidence="3 14">Belongs to the hexokinase family.</text>
</comment>
<dbReference type="GO" id="GO:0004340">
    <property type="term" value="F:glucokinase activity"/>
    <property type="evidence" value="ECO:0007669"/>
    <property type="project" value="TreeGrafter"/>
</dbReference>
<evidence type="ECO:0000313" key="18">
    <source>
        <dbReference type="Proteomes" id="UP001152888"/>
    </source>
</evidence>
<evidence type="ECO:0000256" key="14">
    <source>
        <dbReference type="RuleBase" id="RU362007"/>
    </source>
</evidence>
<comment type="function">
    <text evidence="13">Catalyzes the phosphorylation of various hexoses to hexose 6-phosphate.</text>
</comment>
<dbReference type="Gene3D" id="3.40.367.20">
    <property type="match status" value="1"/>
</dbReference>
<dbReference type="InterPro" id="IPR022672">
    <property type="entry name" value="Hexokinase_N"/>
</dbReference>
<dbReference type="InterPro" id="IPR043129">
    <property type="entry name" value="ATPase_NBD"/>
</dbReference>
<name>A0A9P0JRT1_ACAOB</name>
<gene>
    <name evidence="17" type="ORF">ACAOBT_LOCUS3381</name>
</gene>
<dbReference type="GO" id="GO:0005524">
    <property type="term" value="F:ATP binding"/>
    <property type="evidence" value="ECO:0007669"/>
    <property type="project" value="UniProtKB-UniRule"/>
</dbReference>
<dbReference type="EMBL" id="CAKOFQ010006684">
    <property type="protein sequence ID" value="CAH1959802.1"/>
    <property type="molecule type" value="Genomic_DNA"/>
</dbReference>
<dbReference type="Pfam" id="PF00349">
    <property type="entry name" value="Hexokinase_1"/>
    <property type="match status" value="1"/>
</dbReference>
<dbReference type="GO" id="GO:0006006">
    <property type="term" value="P:glucose metabolic process"/>
    <property type="evidence" value="ECO:0007669"/>
    <property type="project" value="TreeGrafter"/>
</dbReference>
<dbReference type="GO" id="GO:0008865">
    <property type="term" value="F:fructokinase activity"/>
    <property type="evidence" value="ECO:0007669"/>
    <property type="project" value="TreeGrafter"/>
</dbReference>
<comment type="catalytic activity">
    <reaction evidence="12">
        <text>D-mannose + ATP = D-mannose 6-phosphate + ADP + H(+)</text>
        <dbReference type="Rhea" id="RHEA:11028"/>
        <dbReference type="ChEBI" id="CHEBI:4208"/>
        <dbReference type="ChEBI" id="CHEBI:15378"/>
        <dbReference type="ChEBI" id="CHEBI:30616"/>
        <dbReference type="ChEBI" id="CHEBI:58735"/>
        <dbReference type="ChEBI" id="CHEBI:456216"/>
        <dbReference type="EC" id="2.7.1.1"/>
    </reaction>
    <physiologicalReaction direction="left-to-right" evidence="12">
        <dbReference type="Rhea" id="RHEA:11029"/>
    </physiologicalReaction>
</comment>
<dbReference type="Proteomes" id="UP001152888">
    <property type="component" value="Unassembled WGS sequence"/>
</dbReference>
<protein>
    <recommendedName>
        <fullName evidence="14">Phosphotransferase</fullName>
        <ecNumber evidence="14">2.7.1.-</ecNumber>
    </recommendedName>
</protein>
<dbReference type="PANTHER" id="PTHR19443:SF16">
    <property type="entry name" value="HEXOKINASE TYPE 1-RELATED"/>
    <property type="match status" value="1"/>
</dbReference>
<proteinExistence type="inferred from homology"/>
<evidence type="ECO:0000256" key="2">
    <source>
        <dbReference type="ARBA" id="ARBA00005028"/>
    </source>
</evidence>
<dbReference type="GO" id="GO:0005829">
    <property type="term" value="C:cytosol"/>
    <property type="evidence" value="ECO:0007669"/>
    <property type="project" value="TreeGrafter"/>
</dbReference>
<dbReference type="OrthoDB" id="419537at2759"/>
<evidence type="ECO:0000259" key="16">
    <source>
        <dbReference type="Pfam" id="PF03727"/>
    </source>
</evidence>
<dbReference type="PROSITE" id="PS51748">
    <property type="entry name" value="HEXOKINASE_2"/>
    <property type="match status" value="1"/>
</dbReference>
<evidence type="ECO:0000259" key="15">
    <source>
        <dbReference type="Pfam" id="PF00349"/>
    </source>
</evidence>
<keyword evidence="5 14" id="KW-0547">Nucleotide-binding</keyword>
<keyword evidence="18" id="KW-1185">Reference proteome</keyword>
<evidence type="ECO:0000256" key="4">
    <source>
        <dbReference type="ARBA" id="ARBA00022679"/>
    </source>
</evidence>
<dbReference type="InterPro" id="IPR001312">
    <property type="entry name" value="Hexokinase"/>
</dbReference>
<evidence type="ECO:0000313" key="17">
    <source>
        <dbReference type="EMBL" id="CAH1959802.1"/>
    </source>
</evidence>
<evidence type="ECO:0000256" key="7">
    <source>
        <dbReference type="ARBA" id="ARBA00022840"/>
    </source>
</evidence>
<keyword evidence="8 14" id="KW-0324">Glycolysis</keyword>
<comment type="caution">
    <text evidence="17">The sequence shown here is derived from an EMBL/GenBank/DDBJ whole genome shotgun (WGS) entry which is preliminary data.</text>
</comment>
<comment type="catalytic activity">
    <reaction evidence="10">
        <text>D-fructose + ATP = D-fructose 6-phosphate + ADP + H(+)</text>
        <dbReference type="Rhea" id="RHEA:16125"/>
        <dbReference type="ChEBI" id="CHEBI:15378"/>
        <dbReference type="ChEBI" id="CHEBI:30616"/>
        <dbReference type="ChEBI" id="CHEBI:37721"/>
        <dbReference type="ChEBI" id="CHEBI:61527"/>
        <dbReference type="ChEBI" id="CHEBI:456216"/>
        <dbReference type="EC" id="2.7.1.1"/>
    </reaction>
    <physiologicalReaction direction="left-to-right" evidence="10">
        <dbReference type="Rhea" id="RHEA:16126"/>
    </physiologicalReaction>
</comment>
<evidence type="ECO:0000256" key="11">
    <source>
        <dbReference type="ARBA" id="ARBA00048160"/>
    </source>
</evidence>
<evidence type="ECO:0000256" key="10">
    <source>
        <dbReference type="ARBA" id="ARBA00047905"/>
    </source>
</evidence>
<evidence type="ECO:0000256" key="9">
    <source>
        <dbReference type="ARBA" id="ARBA00044613"/>
    </source>
</evidence>
<feature type="domain" description="Hexokinase N-terminal" evidence="15">
    <location>
        <begin position="34"/>
        <end position="224"/>
    </location>
</feature>
<dbReference type="PANTHER" id="PTHR19443">
    <property type="entry name" value="HEXOKINASE"/>
    <property type="match status" value="1"/>
</dbReference>
<keyword evidence="7 14" id="KW-0067">ATP-binding</keyword>
<dbReference type="InterPro" id="IPR022673">
    <property type="entry name" value="Hexokinase_C"/>
</dbReference>
<evidence type="ECO:0000256" key="1">
    <source>
        <dbReference type="ARBA" id="ARBA00004888"/>
    </source>
</evidence>
<reference evidence="17" key="1">
    <citation type="submission" date="2022-03" db="EMBL/GenBank/DDBJ databases">
        <authorList>
            <person name="Sayadi A."/>
        </authorList>
    </citation>
    <scope>NUCLEOTIDE SEQUENCE</scope>
</reference>
<dbReference type="GO" id="GO:0005536">
    <property type="term" value="F:D-glucose binding"/>
    <property type="evidence" value="ECO:0007669"/>
    <property type="project" value="InterPro"/>
</dbReference>
<accession>A0A9P0JRT1</accession>
<comment type="catalytic activity">
    <reaction evidence="11">
        <text>D-glucose + ATP = D-glucose 6-phosphate + ADP + H(+)</text>
        <dbReference type="Rhea" id="RHEA:17825"/>
        <dbReference type="ChEBI" id="CHEBI:4167"/>
        <dbReference type="ChEBI" id="CHEBI:15378"/>
        <dbReference type="ChEBI" id="CHEBI:30616"/>
        <dbReference type="ChEBI" id="CHEBI:61548"/>
        <dbReference type="ChEBI" id="CHEBI:456216"/>
        <dbReference type="EC" id="2.7.1.1"/>
    </reaction>
    <physiologicalReaction direction="left-to-right" evidence="11">
        <dbReference type="Rhea" id="RHEA:17826"/>
    </physiologicalReaction>
</comment>
<dbReference type="FunFam" id="3.30.420.40:FF:000095">
    <property type="entry name" value="Phosphotransferase"/>
    <property type="match status" value="1"/>
</dbReference>
<evidence type="ECO:0000256" key="3">
    <source>
        <dbReference type="ARBA" id="ARBA00009225"/>
    </source>
</evidence>
<sequence length="494" mass="53103">MASKCKSKSCNPGGPGGGKAGVADGVSPVVVAGCQELVLNDDHIKQYMDAFLENVKRGLGKATNPSAIVKCFPTFVQDLPNGTETGKFLALDLGGSNFRVLLVELAGGESHMDSKIYVIPPSIMTGPGEDLFDFIAECLSDFAVTKGVNDQLLPLGFTFSFPLQQVGLTKGILERWTKGFNCAGVIGKDVVKLLEDALARRGDVKIDVCAVLNDTTGTLMSCAWKNRDCKIGLILGTGTNGCYLESQANAELFDEPDQGSGKVIINLESGAFGDDGALDFCRVEYDEIIDKRSINPGRQKHEKMISGMYLGDIVRLAALRFTKEGVMFGGKFSPLLETEDKFETRYVSEIESDPPGVYTNAKRICDELGLSHAIEQDYQNLKYICECVSKRAADLCSAMLAVLMNKMGEKKVVVGIDGTLYRNHPNISNWMKQKIAQLVNPGISFELMLSEDGSGRGAALVAAVAHRVKMENQGVAAAAPTEEAPAEVDAAEEG</sequence>
<organism evidence="17 18">
    <name type="scientific">Acanthoscelides obtectus</name>
    <name type="common">Bean weevil</name>
    <name type="synonym">Bruchus obtectus</name>
    <dbReference type="NCBI Taxonomy" id="200917"/>
    <lineage>
        <taxon>Eukaryota</taxon>
        <taxon>Metazoa</taxon>
        <taxon>Ecdysozoa</taxon>
        <taxon>Arthropoda</taxon>
        <taxon>Hexapoda</taxon>
        <taxon>Insecta</taxon>
        <taxon>Pterygota</taxon>
        <taxon>Neoptera</taxon>
        <taxon>Endopterygota</taxon>
        <taxon>Coleoptera</taxon>
        <taxon>Polyphaga</taxon>
        <taxon>Cucujiformia</taxon>
        <taxon>Chrysomeloidea</taxon>
        <taxon>Chrysomelidae</taxon>
        <taxon>Bruchinae</taxon>
        <taxon>Bruchini</taxon>
        <taxon>Acanthoscelides</taxon>
    </lineage>
</organism>
<evidence type="ECO:0000256" key="8">
    <source>
        <dbReference type="ARBA" id="ARBA00023152"/>
    </source>
</evidence>
<dbReference type="PROSITE" id="PS00378">
    <property type="entry name" value="HEXOKINASE_1"/>
    <property type="match status" value="1"/>
</dbReference>
<comment type="pathway">
    <text evidence="1">Carbohydrate degradation; glycolysis; D-glyceraldehyde 3-phosphate and glycerone phosphate from D-glucose: step 1/4.</text>
</comment>
<feature type="domain" description="Hexokinase C-terminal" evidence="16">
    <location>
        <begin position="230"/>
        <end position="464"/>
    </location>
</feature>
<dbReference type="InterPro" id="IPR019807">
    <property type="entry name" value="Hexokinase_BS"/>
</dbReference>
<dbReference type="PRINTS" id="PR00475">
    <property type="entry name" value="HEXOKINASE"/>
</dbReference>
<dbReference type="CDD" id="cd24019">
    <property type="entry name" value="ASKHA_NBD_HK_meta"/>
    <property type="match status" value="1"/>
</dbReference>
<dbReference type="Gene3D" id="3.30.420.40">
    <property type="match status" value="1"/>
</dbReference>
<evidence type="ECO:0000256" key="13">
    <source>
        <dbReference type="ARBA" id="ARBA00059457"/>
    </source>
</evidence>
<dbReference type="EC" id="2.7.1.-" evidence="14"/>
<comment type="catalytic activity">
    <reaction evidence="9">
        <text>a D-hexose + ATP = a D-hexose 6-phosphate + ADP + H(+)</text>
        <dbReference type="Rhea" id="RHEA:22740"/>
        <dbReference type="ChEBI" id="CHEBI:4194"/>
        <dbReference type="ChEBI" id="CHEBI:15378"/>
        <dbReference type="ChEBI" id="CHEBI:30616"/>
        <dbReference type="ChEBI" id="CHEBI:229467"/>
        <dbReference type="ChEBI" id="CHEBI:456216"/>
        <dbReference type="EC" id="2.7.1.1"/>
    </reaction>
    <physiologicalReaction direction="left-to-right" evidence="9">
        <dbReference type="Rhea" id="RHEA:22741"/>
    </physiologicalReaction>
</comment>
<dbReference type="SUPFAM" id="SSF53067">
    <property type="entry name" value="Actin-like ATPase domain"/>
    <property type="match status" value="2"/>
</dbReference>
<evidence type="ECO:0000256" key="5">
    <source>
        <dbReference type="ARBA" id="ARBA00022741"/>
    </source>
</evidence>
<dbReference type="GO" id="GO:0006096">
    <property type="term" value="P:glycolytic process"/>
    <property type="evidence" value="ECO:0007669"/>
    <property type="project" value="UniProtKB-KW"/>
</dbReference>